<dbReference type="GO" id="GO:0016301">
    <property type="term" value="F:kinase activity"/>
    <property type="evidence" value="ECO:0007669"/>
    <property type="project" value="UniProtKB-KW"/>
</dbReference>
<dbReference type="Pfam" id="PF00358">
    <property type="entry name" value="PTS_EIIA_1"/>
    <property type="match status" value="1"/>
</dbReference>
<keyword evidence="10 12" id="KW-0472">Membrane</keyword>
<keyword evidence="9 12" id="KW-1133">Transmembrane helix</keyword>
<evidence type="ECO:0000256" key="1">
    <source>
        <dbReference type="ARBA" id="ARBA00004651"/>
    </source>
</evidence>
<keyword evidence="6" id="KW-0598">Phosphotransferase system</keyword>
<dbReference type="PROSITE" id="PS51103">
    <property type="entry name" value="PTS_EIIC_TYPE_1"/>
    <property type="match status" value="1"/>
</dbReference>
<feature type="transmembrane region" description="Helical" evidence="12">
    <location>
        <begin position="288"/>
        <end position="315"/>
    </location>
</feature>
<evidence type="ECO:0000313" key="17">
    <source>
        <dbReference type="Proteomes" id="UP001220509"/>
    </source>
</evidence>
<dbReference type="SUPFAM" id="SSF55604">
    <property type="entry name" value="Glucose permease domain IIB"/>
    <property type="match status" value="1"/>
</dbReference>
<accession>A0AAX3LWD5</accession>
<sequence>MSNQDLSKQIINLVGGESNVNSVFHCATRLRFSLKDSSKADKATLEKTPGVITVVENSGQFQVVIGNSVSQVYDKIMAETNLQDVEKSTEASTTATDKDTNILGKAVDIISSIFSPLLGALAGAGVLKGLVALFLALHWLDNTSGTYLVLNAASDSVFYFLPIFLAVTSARKFKTNQFVSIAIAGALVYPTILTALDSGISLSFLNIPIVLVNYTSSVIPIILAVWVQSYVERFASKFIHESVKNILVPMVALLVVIPLTFLVFGPVGHLVSQGLASGFTWIYNLSPILAGGIAGAFWQVFVIFGVHWGFVPIMLGNIAANGFDPMLPMLTAAVMAQAGATLGVFFKSRNKDTKALAGSSTLAAIFGITEPTIYGITLKLKKPFIYACIAGAVGGAIIGAGGSRAIAFALPGLLALPTYIGTGFAAVVIGLLVAFVLAALLVYILGFKEEATVVTANDAPAPTGNAATTTATTASVIAKEIIISPLQGTTMPLESLEDPAFSSGAMGKGIAIEPTSGLLTSPVNGTVTTVFPTGHAIGITSNDGAEMLIHVGMNTVRLKGQFFEKMVKEGDIVEQGQLLLKFDIEQIRAAGYVLSTPVIVTNAASYLDVLKTSESEVNNQDYLLTAVV</sequence>
<comment type="subcellular location">
    <subcellularLocation>
        <location evidence="1">Cell membrane</location>
        <topology evidence="1">Multi-pass membrane protein</topology>
    </subcellularLocation>
</comment>
<dbReference type="SUPFAM" id="SSF51261">
    <property type="entry name" value="Duplicated hybrid motif"/>
    <property type="match status" value="1"/>
</dbReference>
<dbReference type="GO" id="GO:0008982">
    <property type="term" value="F:protein-N(PI)-phosphohistidine-sugar phosphotransferase activity"/>
    <property type="evidence" value="ECO:0007669"/>
    <property type="project" value="InterPro"/>
</dbReference>
<dbReference type="InterPro" id="IPR001127">
    <property type="entry name" value="PTS_EIIA_1_perm"/>
</dbReference>
<dbReference type="Pfam" id="PF02378">
    <property type="entry name" value="PTS_EIIC"/>
    <property type="match status" value="1"/>
</dbReference>
<dbReference type="InterPro" id="IPR013013">
    <property type="entry name" value="PTS_EIIC_1"/>
</dbReference>
<keyword evidence="8" id="KW-0418">Kinase</keyword>
<feature type="active site" description="Phosphocysteine intermediate; for EIIB activity" evidence="11">
    <location>
        <position position="26"/>
    </location>
</feature>
<keyword evidence="3" id="KW-1003">Cell membrane</keyword>
<dbReference type="InterPro" id="IPR011055">
    <property type="entry name" value="Dup_hybrid_motif"/>
</dbReference>
<evidence type="ECO:0000256" key="6">
    <source>
        <dbReference type="ARBA" id="ARBA00022683"/>
    </source>
</evidence>
<feature type="domain" description="PTS EIIB type-1" evidence="14">
    <location>
        <begin position="4"/>
        <end position="86"/>
    </location>
</feature>
<feature type="transmembrane region" description="Helical" evidence="12">
    <location>
        <begin position="358"/>
        <end position="377"/>
    </location>
</feature>
<evidence type="ECO:0000256" key="9">
    <source>
        <dbReference type="ARBA" id="ARBA00022989"/>
    </source>
</evidence>
<gene>
    <name evidence="16" type="ORF">PQ456_12395</name>
</gene>
<dbReference type="NCBIfam" id="TIGR00830">
    <property type="entry name" value="PTBA"/>
    <property type="match status" value="1"/>
</dbReference>
<evidence type="ECO:0000256" key="11">
    <source>
        <dbReference type="PROSITE-ProRule" id="PRU00421"/>
    </source>
</evidence>
<dbReference type="InterPro" id="IPR003352">
    <property type="entry name" value="PTS_EIIC"/>
</dbReference>
<evidence type="ECO:0000256" key="12">
    <source>
        <dbReference type="SAM" id="Phobius"/>
    </source>
</evidence>
<dbReference type="PROSITE" id="PS51098">
    <property type="entry name" value="PTS_EIIB_TYPE_1"/>
    <property type="match status" value="1"/>
</dbReference>
<feature type="transmembrane region" description="Helical" evidence="12">
    <location>
        <begin position="327"/>
        <end position="346"/>
    </location>
</feature>
<dbReference type="InterPro" id="IPR001996">
    <property type="entry name" value="PTS_IIB_1"/>
</dbReference>
<keyword evidence="4" id="KW-0762">Sugar transport</keyword>
<dbReference type="InterPro" id="IPR036878">
    <property type="entry name" value="Glu_permease_IIB"/>
</dbReference>
<dbReference type="RefSeq" id="WP_273612563.1">
    <property type="nucleotide sequence ID" value="NZ_CP117416.1"/>
</dbReference>
<dbReference type="PROSITE" id="PS51093">
    <property type="entry name" value="PTS_EIIA_TYPE_1"/>
    <property type="match status" value="1"/>
</dbReference>
<keyword evidence="2" id="KW-0813">Transport</keyword>
<evidence type="ECO:0000256" key="10">
    <source>
        <dbReference type="ARBA" id="ARBA00023136"/>
    </source>
</evidence>
<dbReference type="Proteomes" id="UP001220509">
    <property type="component" value="Chromosome"/>
</dbReference>
<dbReference type="AlphaFoldDB" id="A0AAX3LWD5"/>
<evidence type="ECO:0000256" key="3">
    <source>
        <dbReference type="ARBA" id="ARBA00022475"/>
    </source>
</evidence>
<organism evidence="16 17">
    <name type="scientific">Paenibacillus kyungheensis</name>
    <dbReference type="NCBI Taxonomy" id="1452732"/>
    <lineage>
        <taxon>Bacteria</taxon>
        <taxon>Bacillati</taxon>
        <taxon>Bacillota</taxon>
        <taxon>Bacilli</taxon>
        <taxon>Bacillales</taxon>
        <taxon>Paenibacillaceae</taxon>
        <taxon>Paenibacillus</taxon>
    </lineage>
</organism>
<dbReference type="GO" id="GO:0005886">
    <property type="term" value="C:plasma membrane"/>
    <property type="evidence" value="ECO:0007669"/>
    <property type="project" value="UniProtKB-SubCell"/>
</dbReference>
<dbReference type="EC" id="2.7.1.-" evidence="16"/>
<proteinExistence type="predicted"/>
<feature type="transmembrane region" description="Helical" evidence="12">
    <location>
        <begin position="146"/>
        <end position="166"/>
    </location>
</feature>
<keyword evidence="7 12" id="KW-0812">Transmembrane</keyword>
<feature type="domain" description="PTS EIIA type-1" evidence="13">
    <location>
        <begin position="498"/>
        <end position="602"/>
    </location>
</feature>
<dbReference type="CDD" id="cd00212">
    <property type="entry name" value="PTS_IIB_glc"/>
    <property type="match status" value="1"/>
</dbReference>
<dbReference type="GO" id="GO:0015771">
    <property type="term" value="P:trehalose transport"/>
    <property type="evidence" value="ECO:0007669"/>
    <property type="project" value="TreeGrafter"/>
</dbReference>
<evidence type="ECO:0000256" key="2">
    <source>
        <dbReference type="ARBA" id="ARBA00022448"/>
    </source>
</evidence>
<evidence type="ECO:0000313" key="16">
    <source>
        <dbReference type="EMBL" id="WCT54008.1"/>
    </source>
</evidence>
<dbReference type="FunFam" id="2.70.70.10:FF:000001">
    <property type="entry name" value="PTS system glucose-specific IIA component"/>
    <property type="match status" value="1"/>
</dbReference>
<dbReference type="NCBIfam" id="TIGR01995">
    <property type="entry name" value="PTS-II-ABC-beta"/>
    <property type="match status" value="1"/>
</dbReference>
<feature type="transmembrane region" description="Helical" evidence="12">
    <location>
        <begin position="178"/>
        <end position="196"/>
    </location>
</feature>
<dbReference type="EMBL" id="CP117416">
    <property type="protein sequence ID" value="WCT54008.1"/>
    <property type="molecule type" value="Genomic_DNA"/>
</dbReference>
<evidence type="ECO:0000259" key="15">
    <source>
        <dbReference type="PROSITE" id="PS51103"/>
    </source>
</evidence>
<feature type="domain" description="PTS EIIC type-1" evidence="15">
    <location>
        <begin position="108"/>
        <end position="461"/>
    </location>
</feature>
<feature type="transmembrane region" description="Helical" evidence="12">
    <location>
        <begin position="419"/>
        <end position="445"/>
    </location>
</feature>
<dbReference type="FunFam" id="3.30.1360.60:FF:000001">
    <property type="entry name" value="PTS system glucose-specific IIBC component PtsG"/>
    <property type="match status" value="1"/>
</dbReference>
<dbReference type="PANTHER" id="PTHR30175:SF1">
    <property type="entry name" value="PTS SYSTEM ARBUTIN-, CELLOBIOSE-, AND SALICIN-SPECIFIC EIIBC COMPONENT-RELATED"/>
    <property type="match status" value="1"/>
</dbReference>
<dbReference type="PROSITE" id="PS01035">
    <property type="entry name" value="PTS_EIIB_TYPE_1_CYS"/>
    <property type="match status" value="1"/>
</dbReference>
<dbReference type="PROSITE" id="PS00371">
    <property type="entry name" value="PTS_EIIA_TYPE_1_HIS"/>
    <property type="match status" value="1"/>
</dbReference>
<evidence type="ECO:0000256" key="5">
    <source>
        <dbReference type="ARBA" id="ARBA00022679"/>
    </source>
</evidence>
<reference evidence="16 17" key="1">
    <citation type="submission" date="2023-02" db="EMBL/GenBank/DDBJ databases">
        <title>Genome sequence of Paenibacillus kyungheensis KACC 18744.</title>
        <authorList>
            <person name="Kim S."/>
            <person name="Heo J."/>
            <person name="Kwon S.-W."/>
        </authorList>
    </citation>
    <scope>NUCLEOTIDE SEQUENCE [LARGE SCALE GENOMIC DNA]</scope>
    <source>
        <strain evidence="16 17">KACC 18744</strain>
    </source>
</reference>
<feature type="transmembrane region" description="Helical" evidence="12">
    <location>
        <begin position="246"/>
        <end position="268"/>
    </location>
</feature>
<name>A0AAX3LWD5_9BACL</name>
<evidence type="ECO:0000259" key="14">
    <source>
        <dbReference type="PROSITE" id="PS51098"/>
    </source>
</evidence>
<dbReference type="Gene3D" id="3.30.1360.60">
    <property type="entry name" value="Glucose permease domain IIB"/>
    <property type="match status" value="1"/>
</dbReference>
<feature type="transmembrane region" description="Helical" evidence="12">
    <location>
        <begin position="117"/>
        <end position="140"/>
    </location>
</feature>
<keyword evidence="5 16" id="KW-0808">Transferase</keyword>
<dbReference type="KEGG" id="pka:PQ456_12395"/>
<protein>
    <submittedName>
        <fullName evidence="16">Beta-glucoside-specific PTS transporter subunit IIABC</fullName>
        <ecNumber evidence="16">2.7.1.-</ecNumber>
    </submittedName>
</protein>
<dbReference type="GO" id="GO:0009401">
    <property type="term" value="P:phosphoenolpyruvate-dependent sugar phosphotransferase system"/>
    <property type="evidence" value="ECO:0007669"/>
    <property type="project" value="UniProtKB-KW"/>
</dbReference>
<evidence type="ECO:0000256" key="8">
    <source>
        <dbReference type="ARBA" id="ARBA00022777"/>
    </source>
</evidence>
<evidence type="ECO:0000256" key="4">
    <source>
        <dbReference type="ARBA" id="ARBA00022597"/>
    </source>
</evidence>
<dbReference type="InterPro" id="IPR011297">
    <property type="entry name" value="PTS_IIABC_b_glu"/>
</dbReference>
<dbReference type="PANTHER" id="PTHR30175">
    <property type="entry name" value="PHOSPHOTRANSFERASE SYSTEM TRANSPORT PROTEIN"/>
    <property type="match status" value="1"/>
</dbReference>
<keyword evidence="17" id="KW-1185">Reference proteome</keyword>
<dbReference type="Gene3D" id="2.70.70.10">
    <property type="entry name" value="Glucose Permease (Domain IIA)"/>
    <property type="match status" value="1"/>
</dbReference>
<feature type="transmembrane region" description="Helical" evidence="12">
    <location>
        <begin position="202"/>
        <end position="226"/>
    </location>
</feature>
<feature type="transmembrane region" description="Helical" evidence="12">
    <location>
        <begin position="384"/>
        <end position="407"/>
    </location>
</feature>
<dbReference type="Pfam" id="PF00367">
    <property type="entry name" value="PTS_EIIB"/>
    <property type="match status" value="1"/>
</dbReference>
<evidence type="ECO:0000259" key="13">
    <source>
        <dbReference type="PROSITE" id="PS51093"/>
    </source>
</evidence>
<evidence type="ECO:0000256" key="7">
    <source>
        <dbReference type="ARBA" id="ARBA00022692"/>
    </source>
</evidence>
<dbReference type="InterPro" id="IPR050558">
    <property type="entry name" value="PTS_Sugar-Specific_Components"/>
</dbReference>
<dbReference type="InterPro" id="IPR018113">
    <property type="entry name" value="PTrfase_EIIB_Cys"/>
</dbReference>
<dbReference type="GO" id="GO:0090589">
    <property type="term" value="F:protein-phosphocysteine-trehalose phosphotransferase system transporter activity"/>
    <property type="evidence" value="ECO:0007669"/>
    <property type="project" value="TreeGrafter"/>
</dbReference>